<protein>
    <submittedName>
        <fullName evidence="6">Catabolite gene activator protein</fullName>
    </submittedName>
</protein>
<evidence type="ECO:0000313" key="6">
    <source>
        <dbReference type="EMBL" id="GGY23425.1"/>
    </source>
</evidence>
<keyword evidence="1" id="KW-0805">Transcription regulation</keyword>
<dbReference type="SUPFAM" id="SSF51206">
    <property type="entry name" value="cAMP-binding domain-like"/>
    <property type="match status" value="1"/>
</dbReference>
<feature type="domain" description="Cyclic nucleotide-binding" evidence="4">
    <location>
        <begin position="15"/>
        <end position="128"/>
    </location>
</feature>
<sequence length="228" mass="25967">MNPCIEAYYRHYRLERIELIGHFTLRRYEKGQPVCEIGQPIDSLAFLVEGRAKVFMPMRNARQLLLCFYEPLQILGDLELFETRPVTVTGVEALTPCVCLKLSRDTVMTHLADNPVFLRQLCLSLGRKLGRVNRNSALNMLHPVENRLASYILGTANREDGIPAEFTGNLTQIADFLGTSFRHVHRTLQGFCERGFLAKDKTRYAILNEAELRKRAVGIFQLPSGLDD</sequence>
<reference evidence="6" key="1">
    <citation type="journal article" date="2014" name="Int. J. Syst. Evol. Microbiol.">
        <title>Complete genome sequence of Corynebacterium casei LMG S-19264T (=DSM 44701T), isolated from a smear-ripened cheese.</title>
        <authorList>
            <consortium name="US DOE Joint Genome Institute (JGI-PGF)"/>
            <person name="Walter F."/>
            <person name="Albersmeier A."/>
            <person name="Kalinowski J."/>
            <person name="Ruckert C."/>
        </authorList>
    </citation>
    <scope>NUCLEOTIDE SEQUENCE</scope>
    <source>
        <strain evidence="6">KCTC 32182</strain>
    </source>
</reference>
<dbReference type="InterPro" id="IPR014710">
    <property type="entry name" value="RmlC-like_jellyroll"/>
</dbReference>
<keyword evidence="3" id="KW-0804">Transcription</keyword>
<dbReference type="GO" id="GO:0005829">
    <property type="term" value="C:cytosol"/>
    <property type="evidence" value="ECO:0007669"/>
    <property type="project" value="TreeGrafter"/>
</dbReference>
<dbReference type="InterPro" id="IPR036390">
    <property type="entry name" value="WH_DNA-bd_sf"/>
</dbReference>
<keyword evidence="2" id="KW-0238">DNA-binding</keyword>
<feature type="domain" description="HTH crp-type" evidence="5">
    <location>
        <begin position="142"/>
        <end position="210"/>
    </location>
</feature>
<dbReference type="SMART" id="SM00100">
    <property type="entry name" value="cNMP"/>
    <property type="match status" value="1"/>
</dbReference>
<organism evidence="6 7">
    <name type="scientific">Paludibacterium paludis</name>
    <dbReference type="NCBI Taxonomy" id="1225769"/>
    <lineage>
        <taxon>Bacteria</taxon>
        <taxon>Pseudomonadati</taxon>
        <taxon>Pseudomonadota</taxon>
        <taxon>Betaproteobacteria</taxon>
        <taxon>Neisseriales</taxon>
        <taxon>Chromobacteriaceae</taxon>
        <taxon>Paludibacterium</taxon>
    </lineage>
</organism>
<dbReference type="InterPro" id="IPR000595">
    <property type="entry name" value="cNMP-bd_dom"/>
</dbReference>
<keyword evidence="7" id="KW-1185">Reference proteome</keyword>
<gene>
    <name evidence="6" type="ORF">GCM10011289_29040</name>
</gene>
<evidence type="ECO:0000313" key="7">
    <source>
        <dbReference type="Proteomes" id="UP000645257"/>
    </source>
</evidence>
<dbReference type="PANTHER" id="PTHR24567">
    <property type="entry name" value="CRP FAMILY TRANSCRIPTIONAL REGULATORY PROTEIN"/>
    <property type="match status" value="1"/>
</dbReference>
<proteinExistence type="predicted"/>
<dbReference type="PANTHER" id="PTHR24567:SF26">
    <property type="entry name" value="REGULATORY PROTEIN YEIL"/>
    <property type="match status" value="1"/>
</dbReference>
<comment type="caution">
    <text evidence="6">The sequence shown here is derived from an EMBL/GenBank/DDBJ whole genome shotgun (WGS) entry which is preliminary data.</text>
</comment>
<dbReference type="Pfam" id="PF13545">
    <property type="entry name" value="HTH_Crp_2"/>
    <property type="match status" value="1"/>
</dbReference>
<dbReference type="AlphaFoldDB" id="A0A918P5X1"/>
<dbReference type="Pfam" id="PF00027">
    <property type="entry name" value="cNMP_binding"/>
    <property type="match status" value="1"/>
</dbReference>
<evidence type="ECO:0000259" key="4">
    <source>
        <dbReference type="PROSITE" id="PS50042"/>
    </source>
</evidence>
<dbReference type="RefSeq" id="WP_189535586.1">
    <property type="nucleotide sequence ID" value="NZ_BMYX01000018.1"/>
</dbReference>
<dbReference type="GO" id="GO:0003700">
    <property type="term" value="F:DNA-binding transcription factor activity"/>
    <property type="evidence" value="ECO:0007669"/>
    <property type="project" value="TreeGrafter"/>
</dbReference>
<dbReference type="InterPro" id="IPR050397">
    <property type="entry name" value="Env_Response_Regulators"/>
</dbReference>
<evidence type="ECO:0000256" key="1">
    <source>
        <dbReference type="ARBA" id="ARBA00023015"/>
    </source>
</evidence>
<dbReference type="CDD" id="cd00038">
    <property type="entry name" value="CAP_ED"/>
    <property type="match status" value="1"/>
</dbReference>
<evidence type="ECO:0000256" key="3">
    <source>
        <dbReference type="ARBA" id="ARBA00023163"/>
    </source>
</evidence>
<dbReference type="Gene3D" id="2.60.120.10">
    <property type="entry name" value="Jelly Rolls"/>
    <property type="match status" value="1"/>
</dbReference>
<accession>A0A918P5X1</accession>
<dbReference type="InterPro" id="IPR018490">
    <property type="entry name" value="cNMP-bd_dom_sf"/>
</dbReference>
<dbReference type="PROSITE" id="PS50042">
    <property type="entry name" value="CNMP_BINDING_3"/>
    <property type="match status" value="1"/>
</dbReference>
<reference evidence="6" key="2">
    <citation type="submission" date="2020-09" db="EMBL/GenBank/DDBJ databases">
        <authorList>
            <person name="Sun Q."/>
            <person name="Kim S."/>
        </authorList>
    </citation>
    <scope>NUCLEOTIDE SEQUENCE</scope>
    <source>
        <strain evidence="6">KCTC 32182</strain>
    </source>
</reference>
<name>A0A918P5X1_9NEIS</name>
<dbReference type="PROSITE" id="PS51063">
    <property type="entry name" value="HTH_CRP_2"/>
    <property type="match status" value="1"/>
</dbReference>
<dbReference type="EMBL" id="BMYX01000018">
    <property type="protein sequence ID" value="GGY23425.1"/>
    <property type="molecule type" value="Genomic_DNA"/>
</dbReference>
<evidence type="ECO:0000256" key="2">
    <source>
        <dbReference type="ARBA" id="ARBA00023125"/>
    </source>
</evidence>
<dbReference type="GO" id="GO:0003677">
    <property type="term" value="F:DNA binding"/>
    <property type="evidence" value="ECO:0007669"/>
    <property type="project" value="UniProtKB-KW"/>
</dbReference>
<evidence type="ECO:0000259" key="5">
    <source>
        <dbReference type="PROSITE" id="PS51063"/>
    </source>
</evidence>
<dbReference type="InterPro" id="IPR012318">
    <property type="entry name" value="HTH_CRP"/>
</dbReference>
<dbReference type="SUPFAM" id="SSF46785">
    <property type="entry name" value="Winged helix' DNA-binding domain"/>
    <property type="match status" value="1"/>
</dbReference>
<dbReference type="Proteomes" id="UP000645257">
    <property type="component" value="Unassembled WGS sequence"/>
</dbReference>